<dbReference type="Gramene" id="TuG1812G0400002500.01.T04">
    <property type="protein sequence ID" value="TuG1812G0400002500.01.T04.cds256668"/>
    <property type="gene ID" value="TuG1812G0400002500.01"/>
</dbReference>
<dbReference type="EnsemblPlants" id="TuG1812G0400002500.01.T04">
    <property type="protein sequence ID" value="TuG1812G0400002500.01.T04.cds256668"/>
    <property type="gene ID" value="TuG1812G0400002500.01"/>
</dbReference>
<accession>A0A8R7Q6C1</accession>
<protein>
    <submittedName>
        <fullName evidence="2">Uncharacterized protein</fullName>
    </submittedName>
</protein>
<organism evidence="2 3">
    <name type="scientific">Triticum urartu</name>
    <name type="common">Red wild einkorn</name>
    <name type="synonym">Crithodium urartu</name>
    <dbReference type="NCBI Taxonomy" id="4572"/>
    <lineage>
        <taxon>Eukaryota</taxon>
        <taxon>Viridiplantae</taxon>
        <taxon>Streptophyta</taxon>
        <taxon>Embryophyta</taxon>
        <taxon>Tracheophyta</taxon>
        <taxon>Spermatophyta</taxon>
        <taxon>Magnoliopsida</taxon>
        <taxon>Liliopsida</taxon>
        <taxon>Poales</taxon>
        <taxon>Poaceae</taxon>
        <taxon>BOP clade</taxon>
        <taxon>Pooideae</taxon>
        <taxon>Triticodae</taxon>
        <taxon>Triticeae</taxon>
        <taxon>Triticinae</taxon>
        <taxon>Triticum</taxon>
    </lineage>
</organism>
<evidence type="ECO:0000256" key="1">
    <source>
        <dbReference type="SAM" id="Phobius"/>
    </source>
</evidence>
<dbReference type="EnsemblPlants" id="TuG1812G0400002500.01.T01">
    <property type="protein sequence ID" value="TuG1812G0400002500.01.T01.cds256661"/>
    <property type="gene ID" value="TuG1812G0400002500.01"/>
</dbReference>
<dbReference type="Proteomes" id="UP000015106">
    <property type="component" value="Chromosome 4"/>
</dbReference>
<reference evidence="2" key="2">
    <citation type="submission" date="2018-03" db="EMBL/GenBank/DDBJ databases">
        <title>The Triticum urartu genome reveals the dynamic nature of wheat genome evolution.</title>
        <authorList>
            <person name="Ling H."/>
            <person name="Ma B."/>
            <person name="Shi X."/>
            <person name="Liu H."/>
            <person name="Dong L."/>
            <person name="Sun H."/>
            <person name="Cao Y."/>
            <person name="Gao Q."/>
            <person name="Zheng S."/>
            <person name="Li Y."/>
            <person name="Yu Y."/>
            <person name="Du H."/>
            <person name="Qi M."/>
            <person name="Li Y."/>
            <person name="Yu H."/>
            <person name="Cui Y."/>
            <person name="Wang N."/>
            <person name="Chen C."/>
            <person name="Wu H."/>
            <person name="Zhao Y."/>
            <person name="Zhang J."/>
            <person name="Li Y."/>
            <person name="Zhou W."/>
            <person name="Zhang B."/>
            <person name="Hu W."/>
            <person name="Eijk M."/>
            <person name="Tang J."/>
            <person name="Witsenboer H."/>
            <person name="Zhao S."/>
            <person name="Li Z."/>
            <person name="Zhang A."/>
            <person name="Wang D."/>
            <person name="Liang C."/>
        </authorList>
    </citation>
    <scope>NUCLEOTIDE SEQUENCE [LARGE SCALE GENOMIC DNA]</scope>
    <source>
        <strain evidence="2">cv. G1812</strain>
    </source>
</reference>
<feature type="transmembrane region" description="Helical" evidence="1">
    <location>
        <begin position="47"/>
        <end position="65"/>
    </location>
</feature>
<evidence type="ECO:0000313" key="3">
    <source>
        <dbReference type="Proteomes" id="UP000015106"/>
    </source>
</evidence>
<reference evidence="3" key="1">
    <citation type="journal article" date="2013" name="Nature">
        <title>Draft genome of the wheat A-genome progenitor Triticum urartu.</title>
        <authorList>
            <person name="Ling H.Q."/>
            <person name="Zhao S."/>
            <person name="Liu D."/>
            <person name="Wang J."/>
            <person name="Sun H."/>
            <person name="Zhang C."/>
            <person name="Fan H."/>
            <person name="Li D."/>
            <person name="Dong L."/>
            <person name="Tao Y."/>
            <person name="Gao C."/>
            <person name="Wu H."/>
            <person name="Li Y."/>
            <person name="Cui Y."/>
            <person name="Guo X."/>
            <person name="Zheng S."/>
            <person name="Wang B."/>
            <person name="Yu K."/>
            <person name="Liang Q."/>
            <person name="Yang W."/>
            <person name="Lou X."/>
            <person name="Chen J."/>
            <person name="Feng M."/>
            <person name="Jian J."/>
            <person name="Zhang X."/>
            <person name="Luo G."/>
            <person name="Jiang Y."/>
            <person name="Liu J."/>
            <person name="Wang Z."/>
            <person name="Sha Y."/>
            <person name="Zhang B."/>
            <person name="Wu H."/>
            <person name="Tang D."/>
            <person name="Shen Q."/>
            <person name="Xue P."/>
            <person name="Zou S."/>
            <person name="Wang X."/>
            <person name="Liu X."/>
            <person name="Wang F."/>
            <person name="Yang Y."/>
            <person name="An X."/>
            <person name="Dong Z."/>
            <person name="Zhang K."/>
            <person name="Zhang X."/>
            <person name="Luo M.C."/>
            <person name="Dvorak J."/>
            <person name="Tong Y."/>
            <person name="Wang J."/>
            <person name="Yang H."/>
            <person name="Li Z."/>
            <person name="Wang D."/>
            <person name="Zhang A."/>
            <person name="Wang J."/>
        </authorList>
    </citation>
    <scope>NUCLEOTIDE SEQUENCE</scope>
    <source>
        <strain evidence="3">cv. G1812</strain>
    </source>
</reference>
<keyword evidence="1" id="KW-1133">Transmembrane helix</keyword>
<keyword evidence="1" id="KW-0472">Membrane</keyword>
<keyword evidence="3" id="KW-1185">Reference proteome</keyword>
<proteinExistence type="predicted"/>
<name>A0A8R7Q6C1_TRIUA</name>
<dbReference type="AlphaFoldDB" id="A0A8R7Q6C1"/>
<sequence>MRYAPTKHQNTGSHRPSVAHTQIPVFFPWLHPSILLIKLLFVSYDAITAVSSITVMGIWGIYGFGARRIGTNLMTAPHELTMRTAAWCRGQCCFGSDLVGWLARCRGVVDCVSGWCRAE</sequence>
<keyword evidence="1" id="KW-0812">Transmembrane</keyword>
<reference evidence="2" key="3">
    <citation type="submission" date="2022-06" db="UniProtKB">
        <authorList>
            <consortium name="EnsemblPlants"/>
        </authorList>
    </citation>
    <scope>IDENTIFICATION</scope>
</reference>
<dbReference type="Gramene" id="TuG1812G0400002500.01.T01">
    <property type="protein sequence ID" value="TuG1812G0400002500.01.T01.cds256661"/>
    <property type="gene ID" value="TuG1812G0400002500.01"/>
</dbReference>
<evidence type="ECO:0000313" key="2">
    <source>
        <dbReference type="EnsemblPlants" id="TuG1812G0400002500.01.T01.cds256661"/>
    </source>
</evidence>